<dbReference type="OrthoDB" id="2881727at2759"/>
<keyword evidence="3" id="KW-1185">Reference proteome</keyword>
<gene>
    <name evidence="2" type="ORF">FA13DRAFT_1915002</name>
</gene>
<reference evidence="2 3" key="1">
    <citation type="journal article" date="2019" name="Nat. Ecol. Evol.">
        <title>Megaphylogeny resolves global patterns of mushroom evolution.</title>
        <authorList>
            <person name="Varga T."/>
            <person name="Krizsan K."/>
            <person name="Foldi C."/>
            <person name="Dima B."/>
            <person name="Sanchez-Garcia M."/>
            <person name="Sanchez-Ramirez S."/>
            <person name="Szollosi G.J."/>
            <person name="Szarkandi J.G."/>
            <person name="Papp V."/>
            <person name="Albert L."/>
            <person name="Andreopoulos W."/>
            <person name="Angelini C."/>
            <person name="Antonin V."/>
            <person name="Barry K.W."/>
            <person name="Bougher N.L."/>
            <person name="Buchanan P."/>
            <person name="Buyck B."/>
            <person name="Bense V."/>
            <person name="Catcheside P."/>
            <person name="Chovatia M."/>
            <person name="Cooper J."/>
            <person name="Damon W."/>
            <person name="Desjardin D."/>
            <person name="Finy P."/>
            <person name="Geml J."/>
            <person name="Haridas S."/>
            <person name="Hughes K."/>
            <person name="Justo A."/>
            <person name="Karasinski D."/>
            <person name="Kautmanova I."/>
            <person name="Kiss B."/>
            <person name="Kocsube S."/>
            <person name="Kotiranta H."/>
            <person name="LaButti K.M."/>
            <person name="Lechner B.E."/>
            <person name="Liimatainen K."/>
            <person name="Lipzen A."/>
            <person name="Lukacs Z."/>
            <person name="Mihaltcheva S."/>
            <person name="Morgado L.N."/>
            <person name="Niskanen T."/>
            <person name="Noordeloos M.E."/>
            <person name="Ohm R.A."/>
            <person name="Ortiz-Santana B."/>
            <person name="Ovrebo C."/>
            <person name="Racz N."/>
            <person name="Riley R."/>
            <person name="Savchenko A."/>
            <person name="Shiryaev A."/>
            <person name="Soop K."/>
            <person name="Spirin V."/>
            <person name="Szebenyi C."/>
            <person name="Tomsovsky M."/>
            <person name="Tulloss R.E."/>
            <person name="Uehling J."/>
            <person name="Grigoriev I.V."/>
            <person name="Vagvolgyi C."/>
            <person name="Papp T."/>
            <person name="Martin F.M."/>
            <person name="Miettinen O."/>
            <person name="Hibbett D.S."/>
            <person name="Nagy L.G."/>
        </authorList>
    </citation>
    <scope>NUCLEOTIDE SEQUENCE [LARGE SCALE GENOMIC DNA]</scope>
    <source>
        <strain evidence="2 3">FP101781</strain>
    </source>
</reference>
<protein>
    <submittedName>
        <fullName evidence="2">Uncharacterized protein</fullName>
    </submittedName>
</protein>
<organism evidence="2 3">
    <name type="scientific">Coprinellus micaceus</name>
    <name type="common">Glistening ink-cap mushroom</name>
    <name type="synonym">Coprinus micaceus</name>
    <dbReference type="NCBI Taxonomy" id="71717"/>
    <lineage>
        <taxon>Eukaryota</taxon>
        <taxon>Fungi</taxon>
        <taxon>Dikarya</taxon>
        <taxon>Basidiomycota</taxon>
        <taxon>Agaricomycotina</taxon>
        <taxon>Agaricomycetes</taxon>
        <taxon>Agaricomycetidae</taxon>
        <taxon>Agaricales</taxon>
        <taxon>Agaricineae</taxon>
        <taxon>Psathyrellaceae</taxon>
        <taxon>Coprinellus</taxon>
    </lineage>
</organism>
<dbReference type="AlphaFoldDB" id="A0A4Y7TL13"/>
<evidence type="ECO:0000256" key="1">
    <source>
        <dbReference type="SAM" id="MobiDB-lite"/>
    </source>
</evidence>
<feature type="region of interest" description="Disordered" evidence="1">
    <location>
        <begin position="548"/>
        <end position="587"/>
    </location>
</feature>
<dbReference type="EMBL" id="QPFP01000008">
    <property type="protein sequence ID" value="TEB34877.1"/>
    <property type="molecule type" value="Genomic_DNA"/>
</dbReference>
<evidence type="ECO:0000313" key="2">
    <source>
        <dbReference type="EMBL" id="TEB34877.1"/>
    </source>
</evidence>
<evidence type="ECO:0000313" key="3">
    <source>
        <dbReference type="Proteomes" id="UP000298030"/>
    </source>
</evidence>
<name>A0A4Y7TL13_COPMI</name>
<accession>A0A4Y7TL13</accession>
<comment type="caution">
    <text evidence="2">The sequence shown here is derived from an EMBL/GenBank/DDBJ whole genome shotgun (WGS) entry which is preliminary data.</text>
</comment>
<feature type="region of interest" description="Disordered" evidence="1">
    <location>
        <begin position="255"/>
        <end position="300"/>
    </location>
</feature>
<dbReference type="PANTHER" id="PTHR31912">
    <property type="entry name" value="IP13529P"/>
    <property type="match status" value="1"/>
</dbReference>
<sequence>MPSLWLELGCEEAHRPKFVHGSPAYRSSNVFGDTLDNFSENDLAIDPEMGGYPAIEFLLSYLSELHRHYYSGSYLRTARIRAHRRQNGADSPYPEVGHNDKVVVDAIGVDRVAKSELDAAYDHETVNSYLSTELRSPTELGRGNGNLGMVTQRYSPYNSSSAIFLYPRTEILDENDNATYTCNFCEDGKHLKPRIDYEKSEKHDSIVKAMKNPAPQQASEEPLPSTPIPCSLEIPDFDTDFDGGLVQSAVDHLYHSDSGEERRSSSSESEGSVRGAEDDDGPPAKRTRMRNPIGDSPGWYPWPNKPTCTLGILMHSPRSGFSQKYLDFFLWILRVNGIQDVPETSKGFETVQKMLQSLYGVETKWYDGSLGHSYCVHNICQIRAQEIANPEVSNHLHYYPEDAGPKHGTRWLHELPAELTTPMVRRGKKPHRVQDFYTFEPTLLTGNRACNPVRWFKRGGDVYAQSWGMEIRSAGCGSYWCAIGAPLSEMLLPFPEFEAAARESPELYPIPTRFRSHLSFTMFEGVIDLIQNCQGVWVFDASEGRKGDAGKDGLGDVGDEGSDGDDEESVGSESEVDSEASNSSSLKDALQEFGEATGEGPMARGAVTLPQLNSVQRRCKRFAFIRKWPMKPTKQGIKDKFQQHFLRHIFDSYKSKRKKETKQAALKAKFATLPPLEEYTKMINLVWRLSELDPHSDTPVGILHVLLGYVKYLWRDVIGNQLKDNTASKPKPVARPDYIDTVGLNIARLKGHTLVQYAGSLVGRDFRVIAQVAPFVLHHMVKKGCFEVWKCLSKLVPLIWQPEIQNIDSYISMLEHEIEQSLLLTAQWTPAWFNKPKFHLIFHLPSHIRRFGPPIPFATEGFETFNAVIRAKSIHSNRQAPSRDIACAFAQGNRVRHLISGGFFQVPISGDEENKFSTYPSRWRRAGPKVLALVSKESGSTARSYLGLNRAPRVFEREWST</sequence>
<proteinExistence type="predicted"/>
<feature type="compositionally biased region" description="Basic and acidic residues" evidence="1">
    <location>
        <begin position="255"/>
        <end position="265"/>
    </location>
</feature>
<dbReference type="Proteomes" id="UP000298030">
    <property type="component" value="Unassembled WGS sequence"/>
</dbReference>
<dbReference type="PANTHER" id="PTHR31912:SF34">
    <property type="entry name" value="NOTOCHORD-RELATED PROTEIN"/>
    <property type="match status" value="1"/>
</dbReference>
<dbReference type="STRING" id="71717.A0A4Y7TL13"/>
<feature type="region of interest" description="Disordered" evidence="1">
    <location>
        <begin position="212"/>
        <end position="232"/>
    </location>
</feature>
<feature type="compositionally biased region" description="Acidic residues" evidence="1">
    <location>
        <begin position="557"/>
        <end position="578"/>
    </location>
</feature>